<feature type="compositionally biased region" description="Basic residues" evidence="1">
    <location>
        <begin position="399"/>
        <end position="442"/>
    </location>
</feature>
<dbReference type="AlphaFoldDB" id="A0A1R4INF0"/>
<sequence length="458" mass="56463">MHTPHRTRTRSTQRLRRRGPLHPNRRLRRPPGHRRRHPCIIRRPRPRRTRPRMRLRNTQRRRRHRLALERRSIKIQIRPGHLTRTVVAQLQLRRRRLIRAITLLHERVENRIRRRLRIGRIHRHRERALRRVQPRHIRHHTQRRLRHLPLPLHRAQPERCRLHRPVISVLARTGIPHLRSGQPTPRLLRRSIHQLHRAVLAGRRNRVPGTRNHGREHHLTRTTPAPNRLRHALAGLDHPHQLKTHRTHVHPHIHPRHHIPIGRRRTLHHRRAQRDPIQRQRGTITRSIGHRHHLVTTHAHCTWHRRGYRPRRCGLQRRVNRPPPIRGRRRRVLEPHRSRRNLLLHMTIRMHPYTPGFRPLGQHLHPPLRRPRRHRRRHPIRTRHLPIQRHQTIRTRLLPRHHLHRRRCRRRLISPRHIPRRHRRHQRQRRRPHQPAPTHRHQPAQTPTRHDNPIYDAA</sequence>
<accession>A0A1R4INF0</accession>
<name>A0A1R4INF0_9ACTN</name>
<evidence type="ECO:0000313" key="2">
    <source>
        <dbReference type="EMBL" id="SJN21387.1"/>
    </source>
</evidence>
<organism evidence="2 3">
    <name type="scientific">Luteococcus japonicus LSP_Lj1</name>
    <dbReference type="NCBI Taxonomy" id="1255658"/>
    <lineage>
        <taxon>Bacteria</taxon>
        <taxon>Bacillati</taxon>
        <taxon>Actinomycetota</taxon>
        <taxon>Actinomycetes</taxon>
        <taxon>Propionibacteriales</taxon>
        <taxon>Propionibacteriaceae</taxon>
        <taxon>Luteococcus</taxon>
    </lineage>
</organism>
<protein>
    <submittedName>
        <fullName evidence="2">Basic proline-rich protein</fullName>
    </submittedName>
</protein>
<feature type="compositionally biased region" description="Basic and acidic residues" evidence="1">
    <location>
        <begin position="448"/>
        <end position="458"/>
    </location>
</feature>
<reference evidence="2 3" key="1">
    <citation type="submission" date="2017-02" db="EMBL/GenBank/DDBJ databases">
        <authorList>
            <person name="Peterson S.W."/>
        </authorList>
    </citation>
    <scope>NUCLEOTIDE SEQUENCE [LARGE SCALE GENOMIC DNA]</scope>
    <source>
        <strain evidence="2 3">LSP_Lj1</strain>
    </source>
</reference>
<proteinExistence type="predicted"/>
<dbReference type="EMBL" id="FUKQ01000011">
    <property type="protein sequence ID" value="SJN21387.1"/>
    <property type="molecule type" value="Genomic_DNA"/>
</dbReference>
<feature type="region of interest" description="Disordered" evidence="1">
    <location>
        <begin position="354"/>
        <end position="379"/>
    </location>
</feature>
<evidence type="ECO:0000256" key="1">
    <source>
        <dbReference type="SAM" id="MobiDB-lite"/>
    </source>
</evidence>
<dbReference type="STRING" id="1255658.FM114_02785"/>
<keyword evidence="3" id="KW-1185">Reference proteome</keyword>
<evidence type="ECO:0000313" key="3">
    <source>
        <dbReference type="Proteomes" id="UP000188342"/>
    </source>
</evidence>
<gene>
    <name evidence="2" type="ORF">FM114_02785</name>
</gene>
<feature type="region of interest" description="Disordered" evidence="1">
    <location>
        <begin position="399"/>
        <end position="458"/>
    </location>
</feature>
<dbReference type="Proteomes" id="UP000188342">
    <property type="component" value="Unassembled WGS sequence"/>
</dbReference>
<feature type="compositionally biased region" description="Basic residues" evidence="1">
    <location>
        <begin position="366"/>
        <end position="379"/>
    </location>
</feature>
<feature type="region of interest" description="Disordered" evidence="1">
    <location>
        <begin position="1"/>
        <end position="51"/>
    </location>
</feature>